<organism evidence="1 2">
    <name type="scientific">Azospirillum thermophilum</name>
    <dbReference type="NCBI Taxonomy" id="2202148"/>
    <lineage>
        <taxon>Bacteria</taxon>
        <taxon>Pseudomonadati</taxon>
        <taxon>Pseudomonadota</taxon>
        <taxon>Alphaproteobacteria</taxon>
        <taxon>Rhodospirillales</taxon>
        <taxon>Azospirillaceae</taxon>
        <taxon>Azospirillum</taxon>
    </lineage>
</organism>
<reference evidence="2" key="1">
    <citation type="submission" date="2018-05" db="EMBL/GenBank/DDBJ databases">
        <title>Azospirillum thermophila sp. nov., a novel isolated from hot spring.</title>
        <authorList>
            <person name="Zhao Z."/>
        </authorList>
    </citation>
    <scope>NUCLEOTIDE SEQUENCE [LARGE SCALE GENOMIC DNA]</scope>
    <source>
        <strain evidence="2">CFH 70021</strain>
    </source>
</reference>
<keyword evidence="2" id="KW-1185">Reference proteome</keyword>
<dbReference type="AlphaFoldDB" id="A0A2S2CTP4"/>
<dbReference type="KEGG" id="azz:DEW08_18070"/>
<evidence type="ECO:0000313" key="2">
    <source>
        <dbReference type="Proteomes" id="UP000245629"/>
    </source>
</evidence>
<evidence type="ECO:0000313" key="1">
    <source>
        <dbReference type="EMBL" id="AWK87839.1"/>
    </source>
</evidence>
<dbReference type="EMBL" id="CP029353">
    <property type="protein sequence ID" value="AWK87839.1"/>
    <property type="molecule type" value="Genomic_DNA"/>
</dbReference>
<sequence>MGASVLDLANRFEAIAADGFEGKPYDAALADLVRRIKADPALAAQVAHAVGIMIGMIEDSDPSGRFAYKTAILREAVAQLRA</sequence>
<dbReference type="Proteomes" id="UP000245629">
    <property type="component" value="Chromosome 2"/>
</dbReference>
<name>A0A2S2CTP4_9PROT</name>
<accession>A0A2S2CTP4</accession>
<dbReference type="OrthoDB" id="7306196at2"/>
<proteinExistence type="predicted"/>
<protein>
    <submittedName>
        <fullName evidence="1">Uncharacterized protein</fullName>
    </submittedName>
</protein>
<gene>
    <name evidence="1" type="ORF">DEW08_18070</name>
</gene>